<dbReference type="SUPFAM" id="SSF89447">
    <property type="entry name" value="AbrB/MazE/MraZ-like"/>
    <property type="match status" value="1"/>
</dbReference>
<reference evidence="1 2" key="1">
    <citation type="journal article" date="2010" name="Stand. Genomic Sci.">
        <title>Complete genome sequence of Vulcanisaeta distributa type strain (IC-017).</title>
        <authorList>
            <person name="Mavromatis K."/>
            <person name="Sikorski J."/>
            <person name="Pabst E."/>
            <person name="Teshima H."/>
            <person name="Lapidus A."/>
            <person name="Lucas S."/>
            <person name="Nolan M."/>
            <person name="Glavina Del Rio T."/>
            <person name="Cheng J.F."/>
            <person name="Bruce D."/>
            <person name="Goodwin L."/>
            <person name="Pitluck S."/>
            <person name="Liolios K."/>
            <person name="Ivanova N."/>
            <person name="Mikhailova N."/>
            <person name="Pati A."/>
            <person name="Chen A."/>
            <person name="Palaniappan K."/>
            <person name="Land M."/>
            <person name="Hauser L."/>
            <person name="Chang Y.J."/>
            <person name="Jeffries C.D."/>
            <person name="Rohde M."/>
            <person name="Spring S."/>
            <person name="Goker M."/>
            <person name="Wirth R."/>
            <person name="Woyke T."/>
            <person name="Bristow J."/>
            <person name="Eisen J.A."/>
            <person name="Markowitz V."/>
            <person name="Hugenholtz P."/>
            <person name="Klenk H.P."/>
            <person name="Kyrpides N.C."/>
        </authorList>
    </citation>
    <scope>NUCLEOTIDE SEQUENCE [LARGE SCALE GENOMIC DNA]</scope>
    <source>
        <strain evidence="2">DSM 14429 / JCM 11212 / NBRC 100878 / IC-017</strain>
    </source>
</reference>
<dbReference type="HOGENOM" id="CLU_167329_0_0_2"/>
<organism evidence="1 2">
    <name type="scientific">Vulcanisaeta distributa (strain DSM 14429 / JCM 11212 / NBRC 100878 / IC-017)</name>
    <dbReference type="NCBI Taxonomy" id="572478"/>
    <lineage>
        <taxon>Archaea</taxon>
        <taxon>Thermoproteota</taxon>
        <taxon>Thermoprotei</taxon>
        <taxon>Thermoproteales</taxon>
        <taxon>Thermoproteaceae</taxon>
        <taxon>Vulcanisaeta</taxon>
    </lineage>
</organism>
<evidence type="ECO:0000313" key="1">
    <source>
        <dbReference type="EMBL" id="ADN50473.1"/>
    </source>
</evidence>
<dbReference type="KEGG" id="vdi:Vdis_1085"/>
<name>E1QQH8_VULDI</name>
<sequence length="108" mass="12661">MSKGLPINNLPYRTRAYINNQVLIPANLVRALGIERARYADIVISFNGLVIELRNVLLLRTKHTSSRQFTIPREIRELYGIRPMDQIEVIQIRPRYVKEFETELTRPV</sequence>
<evidence type="ECO:0000313" key="2">
    <source>
        <dbReference type="Proteomes" id="UP000006681"/>
    </source>
</evidence>
<reference evidence="2" key="2">
    <citation type="journal article" date="2010" name="Stand. Genomic Sci.">
        <title>Complete genome sequence of Vulcanisaeta distributa type strain (IC-017T).</title>
        <authorList>
            <person name="Mavromatis K."/>
            <person name="Sikorski J."/>
            <person name="Pabst E."/>
            <person name="Teshima H."/>
            <person name="Lapidus A."/>
            <person name="Lucas S."/>
            <person name="Nolan M."/>
            <person name="Glavina Del Rio T."/>
            <person name="Cheng J."/>
            <person name="Bruce D."/>
            <person name="Goodwin L."/>
            <person name="Pitluck S."/>
            <person name="Liolios K."/>
            <person name="Ivanova N."/>
            <person name="Mikhailova N."/>
            <person name="Pati A."/>
            <person name="Chen A."/>
            <person name="Palaniappan K."/>
            <person name="Land M."/>
            <person name="Hauser L."/>
            <person name="Chang Y."/>
            <person name="Jeffries C."/>
            <person name="Rohde M."/>
            <person name="Spring S."/>
            <person name="Goker M."/>
            <person name="Wirth R."/>
            <person name="Woyke T."/>
            <person name="Bristow J."/>
            <person name="Eisen J."/>
            <person name="Markowitz V."/>
            <person name="Hugenholtz P."/>
            <person name="Klenk H."/>
            <person name="Kyrpides N."/>
        </authorList>
    </citation>
    <scope>NUCLEOTIDE SEQUENCE [LARGE SCALE GENOMIC DNA]</scope>
    <source>
        <strain evidence="2">DSM 14429 / JCM 11212 / NBRC 100878 / IC-017</strain>
    </source>
</reference>
<accession>E1QQH8</accession>
<dbReference type="STRING" id="572478.Vdis_1085"/>
<proteinExistence type="predicted"/>
<evidence type="ECO:0008006" key="3">
    <source>
        <dbReference type="Google" id="ProtNLM"/>
    </source>
</evidence>
<dbReference type="InterPro" id="IPR037914">
    <property type="entry name" value="SpoVT-AbrB_sf"/>
</dbReference>
<gene>
    <name evidence="1" type="ordered locus">Vdis_1085</name>
</gene>
<dbReference type="RefSeq" id="WP_013336198.1">
    <property type="nucleotide sequence ID" value="NC_014537.1"/>
</dbReference>
<keyword evidence="2" id="KW-1185">Reference proteome</keyword>
<dbReference type="GeneID" id="9752016"/>
<dbReference type="AlphaFoldDB" id="E1QQH8"/>
<dbReference type="Proteomes" id="UP000006681">
    <property type="component" value="Chromosome"/>
</dbReference>
<dbReference type="EMBL" id="CP002100">
    <property type="protein sequence ID" value="ADN50473.1"/>
    <property type="molecule type" value="Genomic_DNA"/>
</dbReference>
<dbReference type="eggNOG" id="arCOG03936">
    <property type="taxonomic scope" value="Archaea"/>
</dbReference>
<protein>
    <recommendedName>
        <fullName evidence="3">SpoVT-AbrB domain-containing protein</fullName>
    </recommendedName>
</protein>
<dbReference type="OrthoDB" id="30861at2157"/>